<name>A0A2H3BX08_9AGAR</name>
<feature type="region of interest" description="Disordered" evidence="1">
    <location>
        <begin position="244"/>
        <end position="293"/>
    </location>
</feature>
<evidence type="ECO:0000313" key="2">
    <source>
        <dbReference type="EMBL" id="PBK71522.1"/>
    </source>
</evidence>
<feature type="compositionally biased region" description="Low complexity" evidence="1">
    <location>
        <begin position="256"/>
        <end position="266"/>
    </location>
</feature>
<keyword evidence="3" id="KW-1185">Reference proteome</keyword>
<organism evidence="2 3">
    <name type="scientific">Armillaria solidipes</name>
    <dbReference type="NCBI Taxonomy" id="1076256"/>
    <lineage>
        <taxon>Eukaryota</taxon>
        <taxon>Fungi</taxon>
        <taxon>Dikarya</taxon>
        <taxon>Basidiomycota</taxon>
        <taxon>Agaricomycotina</taxon>
        <taxon>Agaricomycetes</taxon>
        <taxon>Agaricomycetidae</taxon>
        <taxon>Agaricales</taxon>
        <taxon>Marasmiineae</taxon>
        <taxon>Physalacriaceae</taxon>
        <taxon>Armillaria</taxon>
    </lineage>
</organism>
<feature type="compositionally biased region" description="Low complexity" evidence="1">
    <location>
        <begin position="281"/>
        <end position="293"/>
    </location>
</feature>
<dbReference type="AlphaFoldDB" id="A0A2H3BX08"/>
<evidence type="ECO:0000313" key="3">
    <source>
        <dbReference type="Proteomes" id="UP000218334"/>
    </source>
</evidence>
<accession>A0A2H3BX08</accession>
<reference evidence="3" key="1">
    <citation type="journal article" date="2017" name="Nat. Ecol. Evol.">
        <title>Genome expansion and lineage-specific genetic innovations in the forest pathogenic fungi Armillaria.</title>
        <authorList>
            <person name="Sipos G."/>
            <person name="Prasanna A.N."/>
            <person name="Walter M.C."/>
            <person name="O'Connor E."/>
            <person name="Balint B."/>
            <person name="Krizsan K."/>
            <person name="Kiss B."/>
            <person name="Hess J."/>
            <person name="Varga T."/>
            <person name="Slot J."/>
            <person name="Riley R."/>
            <person name="Boka B."/>
            <person name="Rigling D."/>
            <person name="Barry K."/>
            <person name="Lee J."/>
            <person name="Mihaltcheva S."/>
            <person name="LaButti K."/>
            <person name="Lipzen A."/>
            <person name="Waldron R."/>
            <person name="Moloney N.M."/>
            <person name="Sperisen C."/>
            <person name="Kredics L."/>
            <person name="Vagvoelgyi C."/>
            <person name="Patrignani A."/>
            <person name="Fitzpatrick D."/>
            <person name="Nagy I."/>
            <person name="Doyle S."/>
            <person name="Anderson J.B."/>
            <person name="Grigoriev I.V."/>
            <person name="Gueldener U."/>
            <person name="Muensterkoetter M."/>
            <person name="Nagy L.G."/>
        </authorList>
    </citation>
    <scope>NUCLEOTIDE SEQUENCE [LARGE SCALE GENOMIC DNA]</scope>
    <source>
        <strain evidence="3">28-4</strain>
    </source>
</reference>
<evidence type="ECO:0000256" key="1">
    <source>
        <dbReference type="SAM" id="MobiDB-lite"/>
    </source>
</evidence>
<dbReference type="Proteomes" id="UP000218334">
    <property type="component" value="Unassembled WGS sequence"/>
</dbReference>
<protein>
    <submittedName>
        <fullName evidence="2">Uncharacterized protein</fullName>
    </submittedName>
</protein>
<proteinExistence type="predicted"/>
<gene>
    <name evidence="2" type="ORF">ARMSODRAFT_954303</name>
</gene>
<dbReference type="EMBL" id="KZ293423">
    <property type="protein sequence ID" value="PBK71522.1"/>
    <property type="molecule type" value="Genomic_DNA"/>
</dbReference>
<sequence length="293" mass="32727">MTRMKLGNRAGSLHLHHVWYAMKLAYLRRLFICVTFAISTSAIPISDSTQHSRSDVSSIETTMTVQLDGGPKNENITQMNSDMTGSRWYYIAENWKLKDSDDNQTTRAILITNTNGRPLRQGEIDFFEEIKQSALEMDHEDGGDRWWTVLPDVSKNPEKPPISKIISDSEDQDTCTKAVKQCLLLAGQALTQGPWLEANYPPGGAFFTPEVTDVVLTPWSAEKQRENDFMIQYLRIVMMQYRSQPSRRASDDDDSGTSTSSGSPDSNMTFNEDSLSEICKNSNGSSVGSASTS</sequence>